<organism evidence="2 3">
    <name type="scientific">Datura stramonium</name>
    <name type="common">Jimsonweed</name>
    <name type="synonym">Common thornapple</name>
    <dbReference type="NCBI Taxonomy" id="4076"/>
    <lineage>
        <taxon>Eukaryota</taxon>
        <taxon>Viridiplantae</taxon>
        <taxon>Streptophyta</taxon>
        <taxon>Embryophyta</taxon>
        <taxon>Tracheophyta</taxon>
        <taxon>Spermatophyta</taxon>
        <taxon>Magnoliopsida</taxon>
        <taxon>eudicotyledons</taxon>
        <taxon>Gunneridae</taxon>
        <taxon>Pentapetalae</taxon>
        <taxon>asterids</taxon>
        <taxon>lamiids</taxon>
        <taxon>Solanales</taxon>
        <taxon>Solanaceae</taxon>
        <taxon>Solanoideae</taxon>
        <taxon>Datureae</taxon>
        <taxon>Datura</taxon>
    </lineage>
</organism>
<name>A0ABS8T1H3_DATST</name>
<feature type="region of interest" description="Disordered" evidence="1">
    <location>
        <begin position="1"/>
        <end position="25"/>
    </location>
</feature>
<protein>
    <submittedName>
        <fullName evidence="2">Uncharacterized protein</fullName>
    </submittedName>
</protein>
<comment type="caution">
    <text evidence="2">The sequence shown here is derived from an EMBL/GenBank/DDBJ whole genome shotgun (WGS) entry which is preliminary data.</text>
</comment>
<feature type="compositionally biased region" description="Basic and acidic residues" evidence="1">
    <location>
        <begin position="1"/>
        <end position="11"/>
    </location>
</feature>
<sequence>MATQKAMKEEDAPSLPNNADDEDIEAGVDEEILEETFKGIILNSEGLIGWMKNELKDQQGIGGVGPAKHRSEFKASSHCPISALHLCFTGCDSIMSTSRQRGKGKTPITGTTTLGVESDVEKRIDQLFFGLNKMKNYYVQWPRSSHHPK</sequence>
<evidence type="ECO:0000256" key="1">
    <source>
        <dbReference type="SAM" id="MobiDB-lite"/>
    </source>
</evidence>
<accession>A0ABS8T1H3</accession>
<dbReference type="EMBL" id="JACEIK010001027">
    <property type="protein sequence ID" value="MCD7465207.1"/>
    <property type="molecule type" value="Genomic_DNA"/>
</dbReference>
<dbReference type="Proteomes" id="UP000823775">
    <property type="component" value="Unassembled WGS sequence"/>
</dbReference>
<gene>
    <name evidence="2" type="ORF">HAX54_000788</name>
</gene>
<proteinExistence type="predicted"/>
<reference evidence="2 3" key="1">
    <citation type="journal article" date="2021" name="BMC Genomics">
        <title>Datura genome reveals duplications of psychoactive alkaloid biosynthetic genes and high mutation rate following tissue culture.</title>
        <authorList>
            <person name="Rajewski A."/>
            <person name="Carter-House D."/>
            <person name="Stajich J."/>
            <person name="Litt A."/>
        </authorList>
    </citation>
    <scope>NUCLEOTIDE SEQUENCE [LARGE SCALE GENOMIC DNA]</scope>
    <source>
        <strain evidence="2">AR-01</strain>
    </source>
</reference>
<evidence type="ECO:0000313" key="2">
    <source>
        <dbReference type="EMBL" id="MCD7465207.1"/>
    </source>
</evidence>
<evidence type="ECO:0000313" key="3">
    <source>
        <dbReference type="Proteomes" id="UP000823775"/>
    </source>
</evidence>
<keyword evidence="3" id="KW-1185">Reference proteome</keyword>